<reference evidence="2 3" key="1">
    <citation type="submission" date="2018-08" db="EMBL/GenBank/DDBJ databases">
        <title>Flavobacterium tibetense sp. nov., isolated from a wetland YonghuCo on Tibetan Plateau.</title>
        <authorList>
            <person name="Phurbu D."/>
            <person name="Lu H."/>
            <person name="Xing P."/>
        </authorList>
    </citation>
    <scope>NUCLEOTIDE SEQUENCE [LARGE SCALE GENOMIC DNA]</scope>
    <source>
        <strain evidence="2 3">DJC</strain>
    </source>
</reference>
<accession>A0A411YXR4</accession>
<gene>
    <name evidence="2" type="ORF">D1012_19330</name>
</gene>
<sequence length="83" mass="9071">MIRDLVERNLSRLKLKTDNHDEVVDVVTRVIGAAADDAVRDLMKRRSPPAPDAAEDPDDSPTDDADQTVTGGARRARSAKFAK</sequence>
<protein>
    <submittedName>
        <fullName evidence="2">Uncharacterized protein</fullName>
    </submittedName>
</protein>
<dbReference type="RefSeq" id="WP_118155767.1">
    <property type="nucleotide sequence ID" value="NZ_QWEY01000014.1"/>
</dbReference>
<comment type="caution">
    <text evidence="2">The sequence shown here is derived from an EMBL/GenBank/DDBJ whole genome shotgun (WGS) entry which is preliminary data.</text>
</comment>
<dbReference type="EMBL" id="QWEY01000014">
    <property type="protein sequence ID" value="RGP35560.1"/>
    <property type="molecule type" value="Genomic_DNA"/>
</dbReference>
<proteinExistence type="predicted"/>
<dbReference type="AlphaFoldDB" id="A0A411YXR4"/>
<feature type="compositionally biased region" description="Acidic residues" evidence="1">
    <location>
        <begin position="53"/>
        <end position="66"/>
    </location>
</feature>
<feature type="compositionally biased region" description="Basic residues" evidence="1">
    <location>
        <begin position="74"/>
        <end position="83"/>
    </location>
</feature>
<dbReference type="Proteomes" id="UP000284547">
    <property type="component" value="Unassembled WGS sequence"/>
</dbReference>
<name>A0A411YXR4_9RHOB</name>
<keyword evidence="3" id="KW-1185">Reference proteome</keyword>
<evidence type="ECO:0000313" key="3">
    <source>
        <dbReference type="Proteomes" id="UP000284547"/>
    </source>
</evidence>
<feature type="region of interest" description="Disordered" evidence="1">
    <location>
        <begin position="39"/>
        <end position="83"/>
    </location>
</feature>
<organism evidence="2 3">
    <name type="scientific">Pseudotabrizicola alkalilacus</name>
    <dbReference type="NCBI Taxonomy" id="2305252"/>
    <lineage>
        <taxon>Bacteria</taxon>
        <taxon>Pseudomonadati</taxon>
        <taxon>Pseudomonadota</taxon>
        <taxon>Alphaproteobacteria</taxon>
        <taxon>Rhodobacterales</taxon>
        <taxon>Paracoccaceae</taxon>
        <taxon>Pseudotabrizicola</taxon>
    </lineage>
</organism>
<evidence type="ECO:0000313" key="2">
    <source>
        <dbReference type="EMBL" id="RGP35560.1"/>
    </source>
</evidence>
<evidence type="ECO:0000256" key="1">
    <source>
        <dbReference type="SAM" id="MobiDB-lite"/>
    </source>
</evidence>